<dbReference type="AlphaFoldDB" id="V6K244"/>
<gene>
    <name evidence="3" type="ORF">M878_27515</name>
</gene>
<evidence type="ECO:0000259" key="2">
    <source>
        <dbReference type="Pfam" id="PF14258"/>
    </source>
</evidence>
<comment type="caution">
    <text evidence="3">The sequence shown here is derived from an EMBL/GenBank/DDBJ whole genome shotgun (WGS) entry which is preliminary data.</text>
</comment>
<dbReference type="PATRIC" id="fig|1352936.5.peg.5749"/>
<dbReference type="InterPro" id="IPR025646">
    <property type="entry name" value="DUF4350"/>
</dbReference>
<dbReference type="EMBL" id="AWQX01000230">
    <property type="protein sequence ID" value="EST26270.1"/>
    <property type="molecule type" value="Genomic_DNA"/>
</dbReference>
<feature type="transmembrane region" description="Helical" evidence="1">
    <location>
        <begin position="25"/>
        <end position="43"/>
    </location>
</feature>
<reference evidence="3 4" key="1">
    <citation type="journal article" date="2014" name="Genome Announc.">
        <title>Draft Genome Sequence of Streptomyces roseochromogenes subsp. oscitans DS 12.976, Producer of the Aminocoumarin Antibiotic Clorobiocin.</title>
        <authorList>
            <person name="Ruckert C."/>
            <person name="Kalinowski J."/>
            <person name="Heide L."/>
            <person name="Apel A.K."/>
        </authorList>
    </citation>
    <scope>NUCLEOTIDE SEQUENCE [LARGE SCALE GENOMIC DNA]</scope>
    <source>
        <strain evidence="3 4">DS 12.976</strain>
    </source>
</reference>
<dbReference type="HOGENOM" id="CLU_037015_0_0_11"/>
<protein>
    <recommendedName>
        <fullName evidence="2">DUF4350 domain-containing protein</fullName>
    </recommendedName>
</protein>
<dbReference type="Proteomes" id="UP000017984">
    <property type="component" value="Chromosome"/>
</dbReference>
<dbReference type="Pfam" id="PF14258">
    <property type="entry name" value="DUF4350"/>
    <property type="match status" value="1"/>
</dbReference>
<accession>V6K244</accession>
<keyword evidence="4" id="KW-1185">Reference proteome</keyword>
<proteinExistence type="predicted"/>
<keyword evidence="1" id="KW-0812">Transmembrane</keyword>
<dbReference type="OrthoDB" id="5241668at2"/>
<feature type="domain" description="DUF4350" evidence="2">
    <location>
        <begin position="54"/>
        <end position="231"/>
    </location>
</feature>
<evidence type="ECO:0000313" key="4">
    <source>
        <dbReference type="Proteomes" id="UP000017984"/>
    </source>
</evidence>
<evidence type="ECO:0000256" key="1">
    <source>
        <dbReference type="SAM" id="Phobius"/>
    </source>
</evidence>
<keyword evidence="1" id="KW-1133">Transmembrane helix</keyword>
<keyword evidence="1" id="KW-0472">Membrane</keyword>
<dbReference type="STRING" id="1352936.M878_27515"/>
<dbReference type="RefSeq" id="WP_023550049.1">
    <property type="nucleotide sequence ID" value="NZ_CM002285.1"/>
</dbReference>
<sequence length="398" mass="41860">MTAEATLPATSTTPTVRQVWTRARGIALAVVLILAGAVAMAAVRSTARHGELDPRSADPYGSRAVAQLLADRGVSTRVVTTLSEARAAAGPDTTLLVAVPDLLTGRQQTQLHQATAASGGRTVLIAAGSPSVERLAPGVTADPATSAGSTLAPACTLPEARRAGSADTGGVRYTTTRLDADSCYPSERLATLLRIPETSGDGDTVVLGAPDILFNDRLDKQGNASLALQLLGSRPHLVWYLPSLSDTSVTDTGDRKNFLDLLPSGWLWGTLQLFIAAALTAVWRARRFGPLVPEKLPVAIRASETTEGRARLYRKADARDRAAAALRSTTRTRLAPLVGIPVTQAHTPETLLPALSAHLSQDGQALHSLLFGPPPGDDAALITLTDQLDALEREVRRP</sequence>
<evidence type="ECO:0000313" key="3">
    <source>
        <dbReference type="EMBL" id="EST26270.1"/>
    </source>
</evidence>
<organism evidence="3 4">
    <name type="scientific">Streptomyces roseochromogenus subsp. oscitans DS 12.976</name>
    <dbReference type="NCBI Taxonomy" id="1352936"/>
    <lineage>
        <taxon>Bacteria</taxon>
        <taxon>Bacillati</taxon>
        <taxon>Actinomycetota</taxon>
        <taxon>Actinomycetes</taxon>
        <taxon>Kitasatosporales</taxon>
        <taxon>Streptomycetaceae</taxon>
        <taxon>Streptomyces</taxon>
    </lineage>
</organism>
<name>V6K244_STRRC</name>